<dbReference type="Proteomes" id="UP001162162">
    <property type="component" value="Unassembled WGS sequence"/>
</dbReference>
<evidence type="ECO:0000313" key="1">
    <source>
        <dbReference type="EMBL" id="KAJ8946058.1"/>
    </source>
</evidence>
<name>A0AAV8Y3Q6_9CUCU</name>
<evidence type="ECO:0000313" key="2">
    <source>
        <dbReference type="Proteomes" id="UP001162162"/>
    </source>
</evidence>
<dbReference type="AlphaFoldDB" id="A0AAV8Y3Q6"/>
<protein>
    <submittedName>
        <fullName evidence="1">Uncharacterized protein</fullName>
    </submittedName>
</protein>
<reference evidence="1" key="1">
    <citation type="journal article" date="2023" name="Insect Mol. Biol.">
        <title>Genome sequencing provides insights into the evolution of gene families encoding plant cell wall-degrading enzymes in longhorned beetles.</title>
        <authorList>
            <person name="Shin N.R."/>
            <person name="Okamura Y."/>
            <person name="Kirsch R."/>
            <person name="Pauchet Y."/>
        </authorList>
    </citation>
    <scope>NUCLEOTIDE SEQUENCE</scope>
    <source>
        <strain evidence="1">AMC_N1</strain>
    </source>
</reference>
<sequence>MEKGFIRETKYNGEYFQQHEGTEMGNSLSPFIENLFMSKFETEVKINSNISLESGSGMWTISSRKF</sequence>
<dbReference type="EMBL" id="JAPWTK010000198">
    <property type="protein sequence ID" value="KAJ8946058.1"/>
    <property type="molecule type" value="Genomic_DNA"/>
</dbReference>
<comment type="caution">
    <text evidence="1">The sequence shown here is derived from an EMBL/GenBank/DDBJ whole genome shotgun (WGS) entry which is preliminary data.</text>
</comment>
<keyword evidence="2" id="KW-1185">Reference proteome</keyword>
<proteinExistence type="predicted"/>
<organism evidence="1 2">
    <name type="scientific">Aromia moschata</name>
    <dbReference type="NCBI Taxonomy" id="1265417"/>
    <lineage>
        <taxon>Eukaryota</taxon>
        <taxon>Metazoa</taxon>
        <taxon>Ecdysozoa</taxon>
        <taxon>Arthropoda</taxon>
        <taxon>Hexapoda</taxon>
        <taxon>Insecta</taxon>
        <taxon>Pterygota</taxon>
        <taxon>Neoptera</taxon>
        <taxon>Endopterygota</taxon>
        <taxon>Coleoptera</taxon>
        <taxon>Polyphaga</taxon>
        <taxon>Cucujiformia</taxon>
        <taxon>Chrysomeloidea</taxon>
        <taxon>Cerambycidae</taxon>
        <taxon>Cerambycinae</taxon>
        <taxon>Callichromatini</taxon>
        <taxon>Aromia</taxon>
    </lineage>
</organism>
<gene>
    <name evidence="1" type="ORF">NQ318_009183</name>
</gene>
<accession>A0AAV8Y3Q6</accession>